<dbReference type="FunFam" id="1.20.1250.20:FF:000011">
    <property type="entry name" value="MFS multidrug transporter, putative"/>
    <property type="match status" value="1"/>
</dbReference>
<dbReference type="InterPro" id="IPR011701">
    <property type="entry name" value="MFS"/>
</dbReference>
<dbReference type="InterPro" id="IPR036259">
    <property type="entry name" value="MFS_trans_sf"/>
</dbReference>
<feature type="transmembrane region" description="Helical" evidence="6">
    <location>
        <begin position="283"/>
        <end position="307"/>
    </location>
</feature>
<dbReference type="GO" id="GO:0005886">
    <property type="term" value="C:plasma membrane"/>
    <property type="evidence" value="ECO:0007669"/>
    <property type="project" value="TreeGrafter"/>
</dbReference>
<dbReference type="Proteomes" id="UP001295794">
    <property type="component" value="Unassembled WGS sequence"/>
</dbReference>
<dbReference type="EMBL" id="CAVNYO010000402">
    <property type="protein sequence ID" value="CAK5274376.1"/>
    <property type="molecule type" value="Genomic_DNA"/>
</dbReference>
<evidence type="ECO:0000256" key="1">
    <source>
        <dbReference type="ARBA" id="ARBA00004141"/>
    </source>
</evidence>
<gene>
    <name evidence="8" type="ORF">MYCIT1_LOCUS21545</name>
</gene>
<feature type="transmembrane region" description="Helical" evidence="6">
    <location>
        <begin position="430"/>
        <end position="452"/>
    </location>
</feature>
<dbReference type="CDD" id="cd17323">
    <property type="entry name" value="MFS_Tpo1_MDR_like"/>
    <property type="match status" value="1"/>
</dbReference>
<name>A0AAD2K214_9AGAR</name>
<dbReference type="SUPFAM" id="SSF51338">
    <property type="entry name" value="Composite domain of metallo-dependent hydrolases"/>
    <property type="match status" value="1"/>
</dbReference>
<feature type="transmembrane region" description="Helical" evidence="6">
    <location>
        <begin position="603"/>
        <end position="621"/>
    </location>
</feature>
<dbReference type="InterPro" id="IPR006680">
    <property type="entry name" value="Amidohydro-rel"/>
</dbReference>
<dbReference type="GO" id="GO:0022857">
    <property type="term" value="F:transmembrane transporter activity"/>
    <property type="evidence" value="ECO:0007669"/>
    <property type="project" value="InterPro"/>
</dbReference>
<evidence type="ECO:0000313" key="9">
    <source>
        <dbReference type="Proteomes" id="UP001295794"/>
    </source>
</evidence>
<feature type="domain" description="Major facilitator superfamily (MFS) profile" evidence="7">
    <location>
        <begin position="113"/>
        <end position="549"/>
    </location>
</feature>
<keyword evidence="9" id="KW-1185">Reference proteome</keyword>
<evidence type="ECO:0000256" key="3">
    <source>
        <dbReference type="ARBA" id="ARBA00022989"/>
    </source>
</evidence>
<feature type="transmembrane region" description="Helical" evidence="6">
    <location>
        <begin position="177"/>
        <end position="197"/>
    </location>
</feature>
<feature type="transmembrane region" description="Helical" evidence="6">
    <location>
        <begin position="490"/>
        <end position="512"/>
    </location>
</feature>
<feature type="transmembrane region" description="Helical" evidence="6">
    <location>
        <begin position="390"/>
        <end position="409"/>
    </location>
</feature>
<organism evidence="8 9">
    <name type="scientific">Mycena citricolor</name>
    <dbReference type="NCBI Taxonomy" id="2018698"/>
    <lineage>
        <taxon>Eukaryota</taxon>
        <taxon>Fungi</taxon>
        <taxon>Dikarya</taxon>
        <taxon>Basidiomycota</taxon>
        <taxon>Agaricomycotina</taxon>
        <taxon>Agaricomycetes</taxon>
        <taxon>Agaricomycetidae</taxon>
        <taxon>Agaricales</taxon>
        <taxon>Marasmiineae</taxon>
        <taxon>Mycenaceae</taxon>
        <taxon>Mycena</taxon>
    </lineage>
</organism>
<feature type="transmembrane region" description="Helical" evidence="6">
    <location>
        <begin position="458"/>
        <end position="478"/>
    </location>
</feature>
<dbReference type="SUPFAM" id="SSF103473">
    <property type="entry name" value="MFS general substrate transporter"/>
    <property type="match status" value="1"/>
</dbReference>
<evidence type="ECO:0000256" key="4">
    <source>
        <dbReference type="ARBA" id="ARBA00023136"/>
    </source>
</evidence>
<comment type="subcellular location">
    <subcellularLocation>
        <location evidence="1">Membrane</location>
        <topology evidence="1">Multi-pass membrane protein</topology>
    </subcellularLocation>
</comment>
<reference evidence="8" key="1">
    <citation type="submission" date="2023-11" db="EMBL/GenBank/DDBJ databases">
        <authorList>
            <person name="De Vega J J."/>
            <person name="De Vega J J."/>
        </authorList>
    </citation>
    <scope>NUCLEOTIDE SEQUENCE</scope>
</reference>
<evidence type="ECO:0000256" key="5">
    <source>
        <dbReference type="SAM" id="MobiDB-lite"/>
    </source>
</evidence>
<evidence type="ECO:0000259" key="7">
    <source>
        <dbReference type="PROSITE" id="PS50850"/>
    </source>
</evidence>
<dbReference type="Pfam" id="PF01979">
    <property type="entry name" value="Amidohydro_1"/>
    <property type="match status" value="1"/>
</dbReference>
<evidence type="ECO:0000256" key="6">
    <source>
        <dbReference type="SAM" id="Phobius"/>
    </source>
</evidence>
<protein>
    <recommendedName>
        <fullName evidence="7">Major facilitator superfamily (MFS) profile domain-containing protein</fullName>
    </recommendedName>
</protein>
<evidence type="ECO:0000313" key="8">
    <source>
        <dbReference type="EMBL" id="CAK5274376.1"/>
    </source>
</evidence>
<feature type="compositionally biased region" description="Basic and acidic residues" evidence="5">
    <location>
        <begin position="50"/>
        <end position="60"/>
    </location>
</feature>
<evidence type="ECO:0000256" key="2">
    <source>
        <dbReference type="ARBA" id="ARBA00022692"/>
    </source>
</evidence>
<feature type="transmembrane region" description="Helical" evidence="6">
    <location>
        <begin position="151"/>
        <end position="170"/>
    </location>
</feature>
<dbReference type="InterPro" id="IPR032466">
    <property type="entry name" value="Metal_Hydrolase"/>
</dbReference>
<proteinExistence type="predicted"/>
<dbReference type="Gene3D" id="1.20.1250.20">
    <property type="entry name" value="MFS general substrate transporter like domains"/>
    <property type="match status" value="1"/>
</dbReference>
<dbReference type="PROSITE" id="PS50850">
    <property type="entry name" value="MFS"/>
    <property type="match status" value="1"/>
</dbReference>
<keyword evidence="2 6" id="KW-0812">Transmembrane</keyword>
<comment type="caution">
    <text evidence="8">The sequence shown here is derived from an EMBL/GenBank/DDBJ whole genome shotgun (WGS) entry which is preliminary data.</text>
</comment>
<feature type="transmembrane region" description="Helical" evidence="6">
    <location>
        <begin position="524"/>
        <end position="546"/>
    </location>
</feature>
<dbReference type="InterPro" id="IPR011059">
    <property type="entry name" value="Metal-dep_hydrolase_composite"/>
</dbReference>
<dbReference type="GO" id="GO:0016810">
    <property type="term" value="F:hydrolase activity, acting on carbon-nitrogen (but not peptide) bonds"/>
    <property type="evidence" value="ECO:0007669"/>
    <property type="project" value="InterPro"/>
</dbReference>
<accession>A0AAD2K214</accession>
<keyword evidence="3 6" id="KW-1133">Transmembrane helix</keyword>
<feature type="transmembrane region" description="Helical" evidence="6">
    <location>
        <begin position="111"/>
        <end position="131"/>
    </location>
</feature>
<dbReference type="InterPro" id="IPR020846">
    <property type="entry name" value="MFS_dom"/>
</dbReference>
<dbReference type="Pfam" id="PF07690">
    <property type="entry name" value="MFS_1"/>
    <property type="match status" value="1"/>
</dbReference>
<dbReference type="Gene3D" id="3.20.20.140">
    <property type="entry name" value="Metal-dependent hydrolases"/>
    <property type="match status" value="2"/>
</dbReference>
<dbReference type="PANTHER" id="PTHR23502">
    <property type="entry name" value="MAJOR FACILITATOR SUPERFAMILY"/>
    <property type="match status" value="1"/>
</dbReference>
<dbReference type="SUPFAM" id="SSF51556">
    <property type="entry name" value="Metallo-dependent hydrolases"/>
    <property type="match status" value="1"/>
</dbReference>
<feature type="region of interest" description="Disordered" evidence="5">
    <location>
        <begin position="50"/>
        <end position="73"/>
    </location>
</feature>
<feature type="compositionally biased region" description="Polar residues" evidence="5">
    <location>
        <begin position="63"/>
        <end position="73"/>
    </location>
</feature>
<sequence>MLGLAAGKGLCVWSKFYPPKQCHPIPPPGMPSEPIEAELAYPAALSRAQEEEFRQLEHEGPLPSQTATKLGSSSHSLGDLEANFMRAGKHVVKFEPGAGEDPREWSLGRKWYVTMTTAFLCLAVALGSSIITGDLQGPVADLHTTQETVNLSVTCFVIGFGVGPLFFAPLSEVIGRTPIYAISMFFYFIFTMPSALAQNAATLVVARQLAGLAASAPMCNVGGSVADVWAVEDRGLPMAFFSATILTAGGRLDRNVRRLAVDLFVTSFASLISFSQVPGQDWVLFIFTGLTFAMTLFIPETLSPVLLRRKAARLRKETGDDSYRSLGELEHIPFSQTLGTALLRPVIMVFTEPVVLFMSFYLSFVYSLLYLLFFAYPITFAEIRGFSPGMTGVTFVSIIVGISIAMVCMPQQEKLYARVTVYGTFPEARLYPMMVGAIVLPIALFIFAFTGAYSWVNFMGPCVAGALFGFSMILIYVSANSYIVDSYSSYAASAIAAKTIMRSLIGSAVPLYVNQMFAHMGFQWAGLLLALISLLIGPIPFVFYVYGYRIRRGSQRASKNKRMEQGETKHLSSDAKDVAVLHRLIFRQPSSAMAMQKSWVPRLLYYPLTLALVLTSLRLVYKTRRTTPHSLIPPSLRIPAQCTAILAPILPSDSYPTDRKTSDRYVPGTRPVLLRNATLWTGRDDGREIIRGASILLDQGLIVAVLQEMPDVQGLAKERGLENIDVVDVQGKWVSPGIVDAHSHLGVGSSPFLSGALYLLFFNKLALSAMTQGSSDANSRKAPILPWLRSVDGLNTHDDAFRLTMSGGVTTAQVVPGSANNIGGQAFLMKLRPTAERSTSSMLLEPPGNLYINDTNADQRPRWRHMKHACGENTLRVHSQTRMDATWEFRRAYDAARQIRDAQDAFCKAAQQGLWDGESEFPESLQWESLVDVLRGRVRISTHCYEPVDLDSLMRLTNEFKFPIASIHHATSTYLVPDLIKTAWGGPPAIAIFASDYRPKRETYRTSEFNARILSEHNLSVVIKSDHAVTDSRFLMFEAQQAHYFGLATALALSAVTTKPAAALGVEWRVGLVAEGYDADIVVWDSHPLAIGAIPAQVYIDGIPQIEKPFVTPKPASLQNAPATPNWDKETNNTLAFDGLPPLEGRLNRGLVKFVGVKSLWTRSVEGNGLDRNTGYGGNTSFSVIVGNGKVLCSSDSACAHLDAGDIETVDLEGGSLSPGLTSFGTNLGLSEIEMEPSTMDGAVFDELRGPVPSILGHSVIRAVDGLQFGGRHALLAYRAGVTTGISAPIGRFTRGIAAAFDLGASHGLDTGAVVQTETALHVGVSLSSRLSVSTQIAALRLALSVGDGPWVRVRKASLIAVLDTIRPIDCQQGEIPLVVMVHNADIMATLLMVKHEIEATSGSALRMTFAGALEAHLLAKKIAEANVSVVVSPGKPFPGAFEMRRSMPGPPLTGDSSFTILLKHGVNTGIGINQVYLARNARFDMSMTQLNSAGMIDQAAALAMASINVERALGLNPPAFGMEDLVAYRGGQVFDMESKVVGVVSPRRGAVVLF</sequence>
<dbReference type="PANTHER" id="PTHR23502:SF48">
    <property type="entry name" value="MULTIDRUG TRANSPORTER, PUTATIVE (AFU_ORTHOLOGUE AFUA_5G02700)-RELATED"/>
    <property type="match status" value="1"/>
</dbReference>
<keyword evidence="4 6" id="KW-0472">Membrane</keyword>
<feature type="transmembrane region" description="Helical" evidence="6">
    <location>
        <begin position="354"/>
        <end position="378"/>
    </location>
</feature>